<feature type="region of interest" description="Disordered" evidence="1">
    <location>
        <begin position="1"/>
        <end position="23"/>
    </location>
</feature>
<gene>
    <name evidence="2" type="ORF">SPARVUS_LOCUS8762239</name>
</gene>
<protein>
    <submittedName>
        <fullName evidence="2">Uncharacterized protein</fullName>
    </submittedName>
</protein>
<name>A0ABN9E2J7_9NEOB</name>
<organism evidence="2 3">
    <name type="scientific">Staurois parvus</name>
    <dbReference type="NCBI Taxonomy" id="386267"/>
    <lineage>
        <taxon>Eukaryota</taxon>
        <taxon>Metazoa</taxon>
        <taxon>Chordata</taxon>
        <taxon>Craniata</taxon>
        <taxon>Vertebrata</taxon>
        <taxon>Euteleostomi</taxon>
        <taxon>Amphibia</taxon>
        <taxon>Batrachia</taxon>
        <taxon>Anura</taxon>
        <taxon>Neobatrachia</taxon>
        <taxon>Ranoidea</taxon>
        <taxon>Ranidae</taxon>
        <taxon>Staurois</taxon>
    </lineage>
</organism>
<sequence length="53" mass="5769">MASLRVAASSLKAHTQQKPRIAEAPSECVYTKSNNTAFAQIKMLKIKAVSVHI</sequence>
<comment type="caution">
    <text evidence="2">The sequence shown here is derived from an EMBL/GenBank/DDBJ whole genome shotgun (WGS) entry which is preliminary data.</text>
</comment>
<accession>A0ABN9E2J7</accession>
<proteinExistence type="predicted"/>
<evidence type="ECO:0000313" key="3">
    <source>
        <dbReference type="Proteomes" id="UP001162483"/>
    </source>
</evidence>
<evidence type="ECO:0000313" key="2">
    <source>
        <dbReference type="EMBL" id="CAI9577728.1"/>
    </source>
</evidence>
<dbReference type="EMBL" id="CATNWA010014938">
    <property type="protein sequence ID" value="CAI9577728.1"/>
    <property type="molecule type" value="Genomic_DNA"/>
</dbReference>
<keyword evidence="3" id="KW-1185">Reference proteome</keyword>
<reference evidence="2" key="1">
    <citation type="submission" date="2023-05" db="EMBL/GenBank/DDBJ databases">
        <authorList>
            <person name="Stuckert A."/>
        </authorList>
    </citation>
    <scope>NUCLEOTIDE SEQUENCE</scope>
</reference>
<dbReference type="Proteomes" id="UP001162483">
    <property type="component" value="Unassembled WGS sequence"/>
</dbReference>
<evidence type="ECO:0000256" key="1">
    <source>
        <dbReference type="SAM" id="MobiDB-lite"/>
    </source>
</evidence>